<accession>A0A2M6WMG5</accession>
<comment type="caution">
    <text evidence="3">The sequence shown here is derived from an EMBL/GenBank/DDBJ whole genome shotgun (WGS) entry which is preliminary data.</text>
</comment>
<keyword evidence="2" id="KW-0238">DNA-binding</keyword>
<dbReference type="InterPro" id="IPR044946">
    <property type="entry name" value="Restrct_endonuc_typeI_TRD_sf"/>
</dbReference>
<evidence type="ECO:0000313" key="3">
    <source>
        <dbReference type="EMBL" id="PIT93990.1"/>
    </source>
</evidence>
<name>A0A2M6WMG5_9BACT</name>
<keyword evidence="1" id="KW-0680">Restriction system</keyword>
<proteinExistence type="predicted"/>
<evidence type="ECO:0000256" key="1">
    <source>
        <dbReference type="ARBA" id="ARBA00022747"/>
    </source>
</evidence>
<dbReference type="GO" id="GO:0009307">
    <property type="term" value="P:DNA restriction-modification system"/>
    <property type="evidence" value="ECO:0007669"/>
    <property type="project" value="UniProtKB-KW"/>
</dbReference>
<protein>
    <submittedName>
        <fullName evidence="3">Uncharacterized protein</fullName>
    </submittedName>
</protein>
<dbReference type="Proteomes" id="UP000229335">
    <property type="component" value="Unassembled WGS sequence"/>
</dbReference>
<evidence type="ECO:0000256" key="2">
    <source>
        <dbReference type="ARBA" id="ARBA00023125"/>
    </source>
</evidence>
<dbReference type="GO" id="GO:0003677">
    <property type="term" value="F:DNA binding"/>
    <property type="evidence" value="ECO:0007669"/>
    <property type="project" value="UniProtKB-KW"/>
</dbReference>
<dbReference type="EMBL" id="PFAS01000018">
    <property type="protein sequence ID" value="PIT93990.1"/>
    <property type="molecule type" value="Genomic_DNA"/>
</dbReference>
<sequence length="63" mass="7142">MRIVIPCPRAGQSEDCNYIDFPFVAGADGTKIFQSKKEINPKFLYYSLINLDIPNTGYIDILN</sequence>
<dbReference type="AlphaFoldDB" id="A0A2M6WMG5"/>
<dbReference type="Gene3D" id="3.90.220.20">
    <property type="entry name" value="DNA methylase specificity domains"/>
    <property type="match status" value="1"/>
</dbReference>
<gene>
    <name evidence="3" type="ORF">COU00_01365</name>
</gene>
<organism evidence="3 4">
    <name type="scientific">Candidatus Falkowbacteria bacterium CG10_big_fil_rev_8_21_14_0_10_43_11</name>
    <dbReference type="NCBI Taxonomy" id="1974568"/>
    <lineage>
        <taxon>Bacteria</taxon>
        <taxon>Candidatus Falkowiibacteriota</taxon>
    </lineage>
</organism>
<evidence type="ECO:0000313" key="4">
    <source>
        <dbReference type="Proteomes" id="UP000229335"/>
    </source>
</evidence>
<reference evidence="4" key="1">
    <citation type="submission" date="2017-09" db="EMBL/GenBank/DDBJ databases">
        <title>Depth-based differentiation of microbial function through sediment-hosted aquifers and enrichment of novel symbionts in the deep terrestrial subsurface.</title>
        <authorList>
            <person name="Probst A.J."/>
            <person name="Ladd B."/>
            <person name="Jarett J.K."/>
            <person name="Geller-Mcgrath D.E."/>
            <person name="Sieber C.M.K."/>
            <person name="Emerson J.B."/>
            <person name="Anantharaman K."/>
            <person name="Thomas B.C."/>
            <person name="Malmstrom R."/>
            <person name="Stieglmeier M."/>
            <person name="Klingl A."/>
            <person name="Woyke T."/>
            <person name="Ryan C.M."/>
            <person name="Banfield J.F."/>
        </authorList>
    </citation>
    <scope>NUCLEOTIDE SEQUENCE [LARGE SCALE GENOMIC DNA]</scope>
</reference>